<dbReference type="EMBL" id="UOGG01000128">
    <property type="protein sequence ID" value="VAX30785.1"/>
    <property type="molecule type" value="Genomic_DNA"/>
</dbReference>
<gene>
    <name evidence="1" type="ORF">MNBD_NITROSPINAE05-1201</name>
</gene>
<organism evidence="1">
    <name type="scientific">hydrothermal vent metagenome</name>
    <dbReference type="NCBI Taxonomy" id="652676"/>
    <lineage>
        <taxon>unclassified sequences</taxon>
        <taxon>metagenomes</taxon>
        <taxon>ecological metagenomes</taxon>
    </lineage>
</organism>
<evidence type="ECO:0000313" key="1">
    <source>
        <dbReference type="EMBL" id="VAX30785.1"/>
    </source>
</evidence>
<feature type="non-terminal residue" evidence="1">
    <location>
        <position position="26"/>
    </location>
</feature>
<protein>
    <submittedName>
        <fullName evidence="1">Uncharacterized protein</fullName>
    </submittedName>
</protein>
<accession>A0A3B1DGE2</accession>
<sequence>MTQVLFKNINKKNLHTLEGYEQEGGY</sequence>
<name>A0A3B1DGE2_9ZZZZ</name>
<dbReference type="AlphaFoldDB" id="A0A3B1DGE2"/>
<reference evidence="1" key="1">
    <citation type="submission" date="2018-06" db="EMBL/GenBank/DDBJ databases">
        <authorList>
            <person name="Zhirakovskaya E."/>
        </authorList>
    </citation>
    <scope>NUCLEOTIDE SEQUENCE</scope>
</reference>
<proteinExistence type="predicted"/>